<evidence type="ECO:0000313" key="2">
    <source>
        <dbReference type="Proteomes" id="UP001140560"/>
    </source>
</evidence>
<sequence length="275" mass="32407">MTTVDQQAASVEQVLGQMRHMVVSKKSVNFLILPAEIRNSIYEFLEFDNLPTALAFFNSCRQLRQEYRSIYLQKASIKLPFSVLRRFLDTFFPADTKEVMARYECQFIVDIAHGYDAPKAEYKIDLKWLIALLHQSPKLSISFEGDNSFKWEAEDLNQFVNIVRDNKTWRDRLADFHSITMPTHQFLWHRGLMDEGRYIRRPTWELELFLKPEAVETWWGDDTTDRDTPIAKLLFELGLYKIRYANVLTKIFGGLKIGVYKKGIEKDEMSSLRDW</sequence>
<dbReference type="OrthoDB" id="3690596at2759"/>
<dbReference type="AlphaFoldDB" id="A0A9W8YDD8"/>
<protein>
    <recommendedName>
        <fullName evidence="3">F-box domain-containing protein</fullName>
    </recommendedName>
</protein>
<reference evidence="1" key="1">
    <citation type="submission" date="2022-10" db="EMBL/GenBank/DDBJ databases">
        <title>Tapping the CABI collections for fungal endophytes: first genome assemblies for Collariella, Neodidymelliopsis, Ascochyta clinopodiicola, Didymella pomorum, Didymosphaeria variabile, Neocosmospora piperis and Neocucurbitaria cava.</title>
        <authorList>
            <person name="Hill R."/>
        </authorList>
    </citation>
    <scope>NUCLEOTIDE SEQUENCE</scope>
    <source>
        <strain evidence="1">IMI 356814</strain>
    </source>
</reference>
<comment type="caution">
    <text evidence="1">The sequence shown here is derived from an EMBL/GenBank/DDBJ whole genome shotgun (WGS) entry which is preliminary data.</text>
</comment>
<dbReference type="EMBL" id="JAPEUY010000004">
    <property type="protein sequence ID" value="KAJ4374031.1"/>
    <property type="molecule type" value="Genomic_DNA"/>
</dbReference>
<accession>A0A9W8YDD8</accession>
<name>A0A9W8YDD8_9PLEO</name>
<keyword evidence="2" id="KW-1185">Reference proteome</keyword>
<evidence type="ECO:0008006" key="3">
    <source>
        <dbReference type="Google" id="ProtNLM"/>
    </source>
</evidence>
<gene>
    <name evidence="1" type="ORF">N0V83_002770</name>
</gene>
<evidence type="ECO:0000313" key="1">
    <source>
        <dbReference type="EMBL" id="KAJ4374031.1"/>
    </source>
</evidence>
<dbReference type="Proteomes" id="UP001140560">
    <property type="component" value="Unassembled WGS sequence"/>
</dbReference>
<proteinExistence type="predicted"/>
<organism evidence="1 2">
    <name type="scientific">Neocucurbitaria cava</name>
    <dbReference type="NCBI Taxonomy" id="798079"/>
    <lineage>
        <taxon>Eukaryota</taxon>
        <taxon>Fungi</taxon>
        <taxon>Dikarya</taxon>
        <taxon>Ascomycota</taxon>
        <taxon>Pezizomycotina</taxon>
        <taxon>Dothideomycetes</taxon>
        <taxon>Pleosporomycetidae</taxon>
        <taxon>Pleosporales</taxon>
        <taxon>Pleosporineae</taxon>
        <taxon>Cucurbitariaceae</taxon>
        <taxon>Neocucurbitaria</taxon>
    </lineage>
</organism>